<dbReference type="PANTHER" id="PTHR43806">
    <property type="entry name" value="PEPTIDASE S8"/>
    <property type="match status" value="1"/>
</dbReference>
<feature type="signal peptide" evidence="7">
    <location>
        <begin position="1"/>
        <end position="18"/>
    </location>
</feature>
<keyword evidence="7" id="KW-0732">Signal</keyword>
<dbReference type="PROSITE" id="PS00138">
    <property type="entry name" value="SUBTILASE_SER"/>
    <property type="match status" value="1"/>
</dbReference>
<dbReference type="InterPro" id="IPR050131">
    <property type="entry name" value="Peptidase_S8_subtilisin-like"/>
</dbReference>
<dbReference type="Pfam" id="PF00082">
    <property type="entry name" value="Peptidase_S8"/>
    <property type="match status" value="1"/>
</dbReference>
<evidence type="ECO:0000259" key="8">
    <source>
        <dbReference type="Pfam" id="PF00082"/>
    </source>
</evidence>
<keyword evidence="3 6" id="KW-0378">Hydrolase</keyword>
<dbReference type="InterPro" id="IPR023828">
    <property type="entry name" value="Peptidase_S8_Ser-AS"/>
</dbReference>
<sequence length="1270" mass="138386">MILRLVFIFVLFISLTNSIEYIPNRFIVEYQDHKTLSKRSIKGDSTEAFIASLKLNGIPAYPIHSYSTHGIFHGSSISISKSFPNDHVLNLLKSHPDVKKVWPVRLIKLHQDPQDHPLVDSSIDNTFNPVGSSDTVLLDSYQNGFISNNIAAITSNTTNATNLTGFQYPPWNPHKVTGVSELHARNITGKGVTIGIVDSGVYYLGEPLGGGIGTGYKVLGGYNFVGGVYDQEFQGYSTFSPNDNVTDCYGHGTHTAGIIAAFDNKNFIGVAPDANLRIYKVFGCVGTSSDDSIVNGLLRAFQDNNDILSLSLGVDGVMFTDNPLAEIATRINNAGIFVAISAANSGNFGPFFGNGLAAGNHLTSVAASVSGQYLVYEALAKSSSGETFNFAYSTASGIQPNTTGTFRLQLYDQTACELNGKISNNTNQDLIALLFPQDSCKNNQFYYSVGTQGYPVVFTYNNNSTLTSTSTYPDPVRGLYDPISIRGSIIGSFPTWAQQQILAGNTIDLVFQESSLIPRSLFSLDSPDLLQVSRYTSMGPNYNGALFPQITAPGSNIYSTFLFNEFATMTGTSMAAPYVAGVAALYLSTMENRTKNSDTAINLHQRMIQTATPLQFSLDSSSTNTYAAPLIQQGFGFINATRFIDTKTLITSDPNLSLGISSNLDTIFNVTLYNGNDYTVQYTIVHNPAVTVFTKRPDDMIPSYFPPFIYKFASVTGASKTITIFPMSSQVINLGIKAPDTVPAEYGPVYQGKILFSGNNGEQVSAAYVGTFVDGYKAWSHTHQPLLLFNAISNATILDSSVKRPPVINNGLDSLIYLPLLIGASEIDIALVNESFSENNIVLPLTEGQNGVLNFVDGFPYPYSSRSLGGSFYLFEITASTAIPDGIYRVLVNVLPGVPDDNSINTNNLTSWQTFVSEPFYFIYSPNDTTVGRARGGPYRGRDDRGRKSYRYENDGESFKFHDLHPRQDQNIQEQTDLSSNNGTFNATIFTGVELISLNANYSMGYSPYDTIQISIELNIAQNLIVGQQASIEIAPEFHNFPSQFLIYNDVGEAIIQVTIDSETNILTVTVIQNWDVIYVTGSIIFTAFLKNPEQYTSDRLVPLTFVKQSLNEGSVLMLDMAIVDVYFLSIQARVLESSGVIYIYIPSAFTDWTEMQVGVTSAYNFLCSGIAVEQTEALENSQVPYTTVPGASVDCAGNFAVINISEPPANNRAIRISVPVITPSFVANSAVSAAIKCNFAGSQFTYYLETVLNNVALRSNALSLTGKRV</sequence>
<protein>
    <recommendedName>
        <fullName evidence="8">Peptidase S8/S53 domain-containing protein</fullName>
    </recommendedName>
</protein>
<evidence type="ECO:0000256" key="7">
    <source>
        <dbReference type="SAM" id="SignalP"/>
    </source>
</evidence>
<evidence type="ECO:0000256" key="5">
    <source>
        <dbReference type="PIRSR" id="PIRSR615500-1"/>
    </source>
</evidence>
<feature type="active site" description="Charge relay system" evidence="5 6">
    <location>
        <position position="251"/>
    </location>
</feature>
<dbReference type="InterPro" id="IPR015500">
    <property type="entry name" value="Peptidase_S8_subtilisin-rel"/>
</dbReference>
<dbReference type="SUPFAM" id="SSF52743">
    <property type="entry name" value="Subtilisin-like"/>
    <property type="match status" value="1"/>
</dbReference>
<dbReference type="InterPro" id="IPR000209">
    <property type="entry name" value="Peptidase_S8/S53_dom"/>
</dbReference>
<evidence type="ECO:0000256" key="1">
    <source>
        <dbReference type="ARBA" id="ARBA00011073"/>
    </source>
</evidence>
<comment type="similarity">
    <text evidence="1 6">Belongs to the peptidase S8 family.</text>
</comment>
<dbReference type="GO" id="GO:0006508">
    <property type="term" value="P:proteolysis"/>
    <property type="evidence" value="ECO:0007669"/>
    <property type="project" value="UniProtKB-KW"/>
</dbReference>
<keyword evidence="10" id="KW-1185">Reference proteome</keyword>
<evidence type="ECO:0000313" key="10">
    <source>
        <dbReference type="Proteomes" id="UP000398389"/>
    </source>
</evidence>
<dbReference type="PRINTS" id="PR00723">
    <property type="entry name" value="SUBTILISIN"/>
</dbReference>
<evidence type="ECO:0000313" key="9">
    <source>
        <dbReference type="EMBL" id="VVT50360.1"/>
    </source>
</evidence>
<name>A0A5E8BFP8_9ASCO</name>
<feature type="chain" id="PRO_5022942364" description="Peptidase S8/S53 domain-containing protein" evidence="7">
    <location>
        <begin position="19"/>
        <end position="1270"/>
    </location>
</feature>
<accession>A0A5E8BFP8</accession>
<evidence type="ECO:0000256" key="6">
    <source>
        <dbReference type="PROSITE-ProRule" id="PRU01240"/>
    </source>
</evidence>
<dbReference type="Gene3D" id="3.40.50.200">
    <property type="entry name" value="Peptidase S8/S53 domain"/>
    <property type="match status" value="2"/>
</dbReference>
<dbReference type="Proteomes" id="UP000398389">
    <property type="component" value="Unassembled WGS sequence"/>
</dbReference>
<dbReference type="InterPro" id="IPR036852">
    <property type="entry name" value="Peptidase_S8/S53_dom_sf"/>
</dbReference>
<dbReference type="PANTHER" id="PTHR43806:SF66">
    <property type="entry name" value="SERIN ENDOPEPTIDASE"/>
    <property type="match status" value="1"/>
</dbReference>
<dbReference type="PROSITE" id="PS51892">
    <property type="entry name" value="SUBTILASE"/>
    <property type="match status" value="1"/>
</dbReference>
<feature type="active site" description="Charge relay system" evidence="5 6">
    <location>
        <position position="198"/>
    </location>
</feature>
<feature type="domain" description="Peptidase S8/S53" evidence="8">
    <location>
        <begin position="189"/>
        <end position="634"/>
    </location>
</feature>
<keyword evidence="2 6" id="KW-0645">Protease</keyword>
<gene>
    <name evidence="9" type="ORF">SAPINGB_P002724</name>
</gene>
<dbReference type="GO" id="GO:0004252">
    <property type="term" value="F:serine-type endopeptidase activity"/>
    <property type="evidence" value="ECO:0007669"/>
    <property type="project" value="UniProtKB-UniRule"/>
</dbReference>
<keyword evidence="4 6" id="KW-0720">Serine protease</keyword>
<dbReference type="AlphaFoldDB" id="A0A5E8BFP8"/>
<reference evidence="9 10" key="1">
    <citation type="submission" date="2019-09" db="EMBL/GenBank/DDBJ databases">
        <authorList>
            <person name="Brejova B."/>
        </authorList>
    </citation>
    <scope>NUCLEOTIDE SEQUENCE [LARGE SCALE GENOMIC DNA]</scope>
</reference>
<dbReference type="OrthoDB" id="4090904at2759"/>
<evidence type="ECO:0000256" key="3">
    <source>
        <dbReference type="ARBA" id="ARBA00022801"/>
    </source>
</evidence>
<feature type="active site" description="Charge relay system" evidence="5 6">
    <location>
        <position position="573"/>
    </location>
</feature>
<dbReference type="RefSeq" id="XP_031853333.1">
    <property type="nucleotide sequence ID" value="XM_031997442.1"/>
</dbReference>
<evidence type="ECO:0000256" key="2">
    <source>
        <dbReference type="ARBA" id="ARBA00022670"/>
    </source>
</evidence>
<evidence type="ECO:0000256" key="4">
    <source>
        <dbReference type="ARBA" id="ARBA00022825"/>
    </source>
</evidence>
<organism evidence="9 10">
    <name type="scientific">Magnusiomyces paraingens</name>
    <dbReference type="NCBI Taxonomy" id="2606893"/>
    <lineage>
        <taxon>Eukaryota</taxon>
        <taxon>Fungi</taxon>
        <taxon>Dikarya</taxon>
        <taxon>Ascomycota</taxon>
        <taxon>Saccharomycotina</taxon>
        <taxon>Dipodascomycetes</taxon>
        <taxon>Dipodascales</taxon>
        <taxon>Dipodascaceae</taxon>
        <taxon>Magnusiomyces</taxon>
    </lineage>
</organism>
<dbReference type="EMBL" id="CABVLU010000002">
    <property type="protein sequence ID" value="VVT50360.1"/>
    <property type="molecule type" value="Genomic_DNA"/>
</dbReference>
<proteinExistence type="inferred from homology"/>
<dbReference type="GeneID" id="43581542"/>